<gene>
    <name evidence="1" type="ORF">ACFSQJ_00250</name>
</gene>
<dbReference type="Proteomes" id="UP001597526">
    <property type="component" value="Unassembled WGS sequence"/>
</dbReference>
<organism evidence="1 2">
    <name type="scientific">Croceitalea marina</name>
    <dbReference type="NCBI Taxonomy" id="1775166"/>
    <lineage>
        <taxon>Bacteria</taxon>
        <taxon>Pseudomonadati</taxon>
        <taxon>Bacteroidota</taxon>
        <taxon>Flavobacteriia</taxon>
        <taxon>Flavobacteriales</taxon>
        <taxon>Flavobacteriaceae</taxon>
        <taxon>Croceitalea</taxon>
    </lineage>
</organism>
<evidence type="ECO:0000313" key="1">
    <source>
        <dbReference type="EMBL" id="MFD2585340.1"/>
    </source>
</evidence>
<sequence length="207" mass="23939">MKLKNYQKKLENLTRILLSTSALLLFISCQSSSKLPRPIIKPEIPISRLNENAIATISPNYKDSYFRLLPYLFFNANGTFNEIQGDFYNVKFNTSSNINIMPGFWRDYGDYKNSIIVLIALSETSSIPIKDIYISVESSKNGVFIREKINEGHKLDYISRSQQRVLFFKELSLENQYDVLNKINDDVLTVKVGEQVYKFLTPELELN</sequence>
<accession>A0ABW5MQ50</accession>
<name>A0ABW5MQ50_9FLAO</name>
<comment type="caution">
    <text evidence="1">The sequence shown here is derived from an EMBL/GenBank/DDBJ whole genome shotgun (WGS) entry which is preliminary data.</text>
</comment>
<keyword evidence="2" id="KW-1185">Reference proteome</keyword>
<protein>
    <recommendedName>
        <fullName evidence="3">Lipoprotein</fullName>
    </recommendedName>
</protein>
<dbReference type="RefSeq" id="WP_377764743.1">
    <property type="nucleotide sequence ID" value="NZ_JBHULB010000001.1"/>
</dbReference>
<dbReference type="EMBL" id="JBHULB010000001">
    <property type="protein sequence ID" value="MFD2585340.1"/>
    <property type="molecule type" value="Genomic_DNA"/>
</dbReference>
<dbReference type="PROSITE" id="PS51257">
    <property type="entry name" value="PROKAR_LIPOPROTEIN"/>
    <property type="match status" value="1"/>
</dbReference>
<reference evidence="2" key="1">
    <citation type="journal article" date="2019" name="Int. J. Syst. Evol. Microbiol.">
        <title>The Global Catalogue of Microorganisms (GCM) 10K type strain sequencing project: providing services to taxonomists for standard genome sequencing and annotation.</title>
        <authorList>
            <consortium name="The Broad Institute Genomics Platform"/>
            <consortium name="The Broad Institute Genome Sequencing Center for Infectious Disease"/>
            <person name="Wu L."/>
            <person name="Ma J."/>
        </authorList>
    </citation>
    <scope>NUCLEOTIDE SEQUENCE [LARGE SCALE GENOMIC DNA]</scope>
    <source>
        <strain evidence="2">KCTC 52368</strain>
    </source>
</reference>
<evidence type="ECO:0008006" key="3">
    <source>
        <dbReference type="Google" id="ProtNLM"/>
    </source>
</evidence>
<evidence type="ECO:0000313" key="2">
    <source>
        <dbReference type="Proteomes" id="UP001597526"/>
    </source>
</evidence>
<proteinExistence type="predicted"/>